<keyword evidence="3" id="KW-1185">Reference proteome</keyword>
<dbReference type="Proteomes" id="UP001595539">
    <property type="component" value="Unassembled WGS sequence"/>
</dbReference>
<evidence type="ECO:0000313" key="3">
    <source>
        <dbReference type="Proteomes" id="UP001595539"/>
    </source>
</evidence>
<name>A0ABV7UA43_9RHOB</name>
<organism evidence="2 3">
    <name type="scientific">Paracoccus angustae</name>
    <dbReference type="NCBI Taxonomy" id="1671480"/>
    <lineage>
        <taxon>Bacteria</taxon>
        <taxon>Pseudomonadati</taxon>
        <taxon>Pseudomonadota</taxon>
        <taxon>Alphaproteobacteria</taxon>
        <taxon>Rhodobacterales</taxon>
        <taxon>Paracoccaceae</taxon>
        <taxon>Paracoccus</taxon>
    </lineage>
</organism>
<accession>A0ABV7UA43</accession>
<protein>
    <submittedName>
        <fullName evidence="2">Uncharacterized protein</fullName>
    </submittedName>
</protein>
<sequence length="131" mass="13744">MKPRVWRQWLASALLFVAFAALALQAGTHSLLTEHMIHTTPTVALEQGCDHSHAAAKCVQPIPEDLDASGSAVPASQGDCCNQLCTIIALLPEGARANPPPSGEACLGVMADRLGQTPEDILRPPRSSIAA</sequence>
<evidence type="ECO:0000313" key="2">
    <source>
        <dbReference type="EMBL" id="MFC3631754.1"/>
    </source>
</evidence>
<keyword evidence="1" id="KW-0732">Signal</keyword>
<feature type="signal peptide" evidence="1">
    <location>
        <begin position="1"/>
        <end position="23"/>
    </location>
</feature>
<reference evidence="3" key="1">
    <citation type="journal article" date="2019" name="Int. J. Syst. Evol. Microbiol.">
        <title>The Global Catalogue of Microorganisms (GCM) 10K type strain sequencing project: providing services to taxonomists for standard genome sequencing and annotation.</title>
        <authorList>
            <consortium name="The Broad Institute Genomics Platform"/>
            <consortium name="The Broad Institute Genome Sequencing Center for Infectious Disease"/>
            <person name="Wu L."/>
            <person name="Ma J."/>
        </authorList>
    </citation>
    <scope>NUCLEOTIDE SEQUENCE [LARGE SCALE GENOMIC DNA]</scope>
    <source>
        <strain evidence="3">KCTC 42473</strain>
    </source>
</reference>
<feature type="chain" id="PRO_5046791399" evidence="1">
    <location>
        <begin position="24"/>
        <end position="131"/>
    </location>
</feature>
<dbReference type="EMBL" id="JBHRXY010000042">
    <property type="protein sequence ID" value="MFC3631754.1"/>
    <property type="molecule type" value="Genomic_DNA"/>
</dbReference>
<gene>
    <name evidence="2" type="ORF">ACFOM8_20225</name>
</gene>
<dbReference type="RefSeq" id="WP_377764122.1">
    <property type="nucleotide sequence ID" value="NZ_JBHRXY010000042.1"/>
</dbReference>
<evidence type="ECO:0000256" key="1">
    <source>
        <dbReference type="SAM" id="SignalP"/>
    </source>
</evidence>
<comment type="caution">
    <text evidence="2">The sequence shown here is derived from an EMBL/GenBank/DDBJ whole genome shotgun (WGS) entry which is preliminary data.</text>
</comment>
<proteinExistence type="predicted"/>